<proteinExistence type="inferred from homology"/>
<evidence type="ECO:0000256" key="1">
    <source>
        <dbReference type="ARBA" id="ARBA00004496"/>
    </source>
</evidence>
<reference evidence="6 7" key="1">
    <citation type="submission" date="2018-06" db="EMBL/GenBank/DDBJ databases">
        <authorList>
            <consortium name="Pathogen Informatics"/>
            <person name="Doyle S."/>
        </authorList>
    </citation>
    <scope>NUCLEOTIDE SEQUENCE [LARGE SCALE GENOMIC DNA]</scope>
    <source>
        <strain evidence="6 7">NCTC10926</strain>
    </source>
</reference>
<organism evidence="6 7">
    <name type="scientific">Avibacterium paragallinarum</name>
    <name type="common">Haemophilus gallinarum</name>
    <dbReference type="NCBI Taxonomy" id="728"/>
    <lineage>
        <taxon>Bacteria</taxon>
        <taxon>Pseudomonadati</taxon>
        <taxon>Pseudomonadota</taxon>
        <taxon>Gammaproteobacteria</taxon>
        <taxon>Pasteurellales</taxon>
        <taxon>Pasteurellaceae</taxon>
        <taxon>Avibacterium</taxon>
    </lineage>
</organism>
<dbReference type="AlphaFoldDB" id="A0A0F5F2Y0"/>
<evidence type="ECO:0000256" key="4">
    <source>
        <dbReference type="ARBA" id="ARBA00022679"/>
    </source>
</evidence>
<keyword evidence="3" id="KW-0963">Cytoplasm</keyword>
<evidence type="ECO:0000256" key="2">
    <source>
        <dbReference type="ARBA" id="ARBA00007067"/>
    </source>
</evidence>
<dbReference type="KEGG" id="apag:EIA51_10905"/>
<dbReference type="PANTHER" id="PTHR34874:SF3">
    <property type="entry name" value="SULFURTRANSFERASE TUSD"/>
    <property type="match status" value="1"/>
</dbReference>
<dbReference type="STRING" id="728.VY92_02960"/>
<reference evidence="5 8" key="2">
    <citation type="submission" date="2018-11" db="EMBL/GenBank/DDBJ databases">
        <title>Sequencing Av. paragallinarum serogroups.</title>
        <authorList>
            <person name="Hellmuth J.E."/>
            <person name="Boucher C.E."/>
            <person name="Cason E.D."/>
        </authorList>
    </citation>
    <scope>NUCLEOTIDE SEQUENCE [LARGE SCALE GENOMIC DNA]</scope>
    <source>
        <strain evidence="5 8">SA-3</strain>
    </source>
</reference>
<dbReference type="Gene3D" id="3.40.1260.10">
    <property type="entry name" value="DsrEFH-like"/>
    <property type="match status" value="1"/>
</dbReference>
<evidence type="ECO:0000313" key="8">
    <source>
        <dbReference type="Proteomes" id="UP000294229"/>
    </source>
</evidence>
<dbReference type="NCBIfam" id="NF001237">
    <property type="entry name" value="PRK00207.1"/>
    <property type="match status" value="1"/>
</dbReference>
<dbReference type="FunFam" id="3.40.1260.10:FF:000001">
    <property type="entry name" value="Sulfurtransferase TusD"/>
    <property type="match status" value="1"/>
</dbReference>
<dbReference type="SUPFAM" id="SSF75169">
    <property type="entry name" value="DsrEFH-like"/>
    <property type="match status" value="1"/>
</dbReference>
<dbReference type="GeneID" id="66256928"/>
<dbReference type="OrthoDB" id="9787483at2"/>
<dbReference type="RefSeq" id="WP_035686366.1">
    <property type="nucleotide sequence ID" value="NZ_CP034110.1"/>
</dbReference>
<dbReference type="NCBIfam" id="TIGR03012">
    <property type="entry name" value="sulf_tusD_dsrE"/>
    <property type="match status" value="1"/>
</dbReference>
<dbReference type="eggNOG" id="COG1553">
    <property type="taxonomic scope" value="Bacteria"/>
</dbReference>
<dbReference type="Proteomes" id="UP000254620">
    <property type="component" value="Unassembled WGS sequence"/>
</dbReference>
<sequence>MRYVLAIKQPVYGSQGAFLAYQFAQALLEKGHQISQVFFFQNGVSNGNGFVYPANDEFNLQQAWQTLSQQHQIPLHLCIAASQRRGVVDALSSKDKQQSNLADGFVLAGLGEFSQAVLTADRVITL</sequence>
<dbReference type="InterPro" id="IPR003787">
    <property type="entry name" value="Sulphur_relay_DsrE/F-like"/>
</dbReference>
<dbReference type="EMBL" id="RQXS01000015">
    <property type="protein sequence ID" value="RZN60015.1"/>
    <property type="molecule type" value="Genomic_DNA"/>
</dbReference>
<dbReference type="GO" id="GO:0002143">
    <property type="term" value="P:tRNA wobble position uridine thiolation"/>
    <property type="evidence" value="ECO:0007669"/>
    <property type="project" value="TreeGrafter"/>
</dbReference>
<accession>A0A0F5F2Y0</accession>
<dbReference type="Proteomes" id="UP000294229">
    <property type="component" value="Unassembled WGS sequence"/>
</dbReference>
<dbReference type="InterPro" id="IPR027396">
    <property type="entry name" value="DsrEFH-like"/>
</dbReference>
<evidence type="ECO:0000313" key="5">
    <source>
        <dbReference type="EMBL" id="RZN60015.1"/>
    </source>
</evidence>
<name>A0A0F5F2Y0_AVIPA</name>
<dbReference type="GO" id="GO:0097163">
    <property type="term" value="F:sulfur carrier activity"/>
    <property type="evidence" value="ECO:0007669"/>
    <property type="project" value="TreeGrafter"/>
</dbReference>
<gene>
    <name evidence="6" type="primary">tusD</name>
    <name evidence="5" type="ORF">EIG79_04760</name>
    <name evidence="6" type="ORF">NCTC10926_02261</name>
</gene>
<dbReference type="PANTHER" id="PTHR34874">
    <property type="entry name" value="PROTEIN YCHN"/>
    <property type="match status" value="1"/>
</dbReference>
<dbReference type="EC" id="2.8.1.-" evidence="6"/>
<dbReference type="GO" id="GO:0016783">
    <property type="term" value="F:sulfurtransferase activity"/>
    <property type="evidence" value="ECO:0007669"/>
    <property type="project" value="InterPro"/>
</dbReference>
<dbReference type="EMBL" id="UFSW01000001">
    <property type="protein sequence ID" value="SUU98818.1"/>
    <property type="molecule type" value="Genomic_DNA"/>
</dbReference>
<comment type="subcellular location">
    <subcellularLocation>
        <location evidence="1">Cytoplasm</location>
    </subcellularLocation>
</comment>
<evidence type="ECO:0000313" key="7">
    <source>
        <dbReference type="Proteomes" id="UP000254620"/>
    </source>
</evidence>
<evidence type="ECO:0000256" key="3">
    <source>
        <dbReference type="ARBA" id="ARBA00022490"/>
    </source>
</evidence>
<evidence type="ECO:0000313" key="6">
    <source>
        <dbReference type="EMBL" id="SUU98818.1"/>
    </source>
</evidence>
<protein>
    <submittedName>
        <fullName evidence="6">Sulfurtransferase TusD</fullName>
        <ecNumber evidence="6">2.8.1.-</ecNumber>
    </submittedName>
    <submittedName>
        <fullName evidence="5">Sulfurtransferase complex subunit TusD</fullName>
    </submittedName>
</protein>
<dbReference type="InterPro" id="IPR017463">
    <property type="entry name" value="Sulphur_relay_TusD/DsrE"/>
</dbReference>
<dbReference type="GO" id="GO:1990228">
    <property type="term" value="C:sulfurtransferase complex"/>
    <property type="evidence" value="ECO:0007669"/>
    <property type="project" value="TreeGrafter"/>
</dbReference>
<comment type="similarity">
    <text evidence="2">Belongs to the DsrE/TusD family.</text>
</comment>
<dbReference type="Pfam" id="PF02635">
    <property type="entry name" value="DsrE"/>
    <property type="match status" value="1"/>
</dbReference>
<keyword evidence="4 6" id="KW-0808">Transferase</keyword>